<dbReference type="SUPFAM" id="SSF53098">
    <property type="entry name" value="Ribonuclease H-like"/>
    <property type="match status" value="1"/>
</dbReference>
<dbReference type="GO" id="GO:0016787">
    <property type="term" value="F:hydrolase activity"/>
    <property type="evidence" value="ECO:0007669"/>
    <property type="project" value="UniProtKB-KW"/>
</dbReference>
<dbReference type="InterPro" id="IPR039537">
    <property type="entry name" value="Retrotran_Ty1/copia-like"/>
</dbReference>
<keyword evidence="4" id="KW-0378">Hydrolase</keyword>
<keyword evidence="8" id="KW-0239">DNA-directed DNA polymerase</keyword>
<keyword evidence="9" id="KW-0233">DNA recombination</keyword>
<keyword evidence="2" id="KW-0479">Metal-binding</keyword>
<dbReference type="InterPro" id="IPR012337">
    <property type="entry name" value="RNaseH-like_sf"/>
</dbReference>
<dbReference type="InterPro" id="IPR036397">
    <property type="entry name" value="RNaseH_sf"/>
</dbReference>
<protein>
    <recommendedName>
        <fullName evidence="10">Integrase catalytic domain-containing protein</fullName>
    </recommendedName>
</protein>
<accession>A0AAF0XQV8</accession>
<keyword evidence="8" id="KW-0808">Transferase</keyword>
<organism evidence="11 12">
    <name type="scientific">Daucus carota subsp. sativus</name>
    <name type="common">Carrot</name>
    <dbReference type="NCBI Taxonomy" id="79200"/>
    <lineage>
        <taxon>Eukaryota</taxon>
        <taxon>Viridiplantae</taxon>
        <taxon>Streptophyta</taxon>
        <taxon>Embryophyta</taxon>
        <taxon>Tracheophyta</taxon>
        <taxon>Spermatophyta</taxon>
        <taxon>Magnoliopsida</taxon>
        <taxon>eudicotyledons</taxon>
        <taxon>Gunneridae</taxon>
        <taxon>Pentapetalae</taxon>
        <taxon>asterids</taxon>
        <taxon>campanulids</taxon>
        <taxon>Apiales</taxon>
        <taxon>Apiaceae</taxon>
        <taxon>Apioideae</taxon>
        <taxon>Scandiceae</taxon>
        <taxon>Daucinae</taxon>
        <taxon>Daucus</taxon>
        <taxon>Daucus sect. Daucus</taxon>
    </lineage>
</organism>
<dbReference type="GO" id="GO:0003676">
    <property type="term" value="F:nucleic acid binding"/>
    <property type="evidence" value="ECO:0007669"/>
    <property type="project" value="InterPro"/>
</dbReference>
<keyword evidence="3" id="KW-0255">Endonuclease</keyword>
<reference evidence="11" key="1">
    <citation type="journal article" date="2016" name="Nat. Genet.">
        <title>A high-quality carrot genome assembly provides new insights into carotenoid accumulation and asterid genome evolution.</title>
        <authorList>
            <person name="Iorizzo M."/>
            <person name="Ellison S."/>
            <person name="Senalik D."/>
            <person name="Zeng P."/>
            <person name="Satapoomin P."/>
            <person name="Huang J."/>
            <person name="Bowman M."/>
            <person name="Iovene M."/>
            <person name="Sanseverino W."/>
            <person name="Cavagnaro P."/>
            <person name="Yildiz M."/>
            <person name="Macko-Podgorni A."/>
            <person name="Moranska E."/>
            <person name="Grzebelus E."/>
            <person name="Grzebelus D."/>
            <person name="Ashrafi H."/>
            <person name="Zheng Z."/>
            <person name="Cheng S."/>
            <person name="Spooner D."/>
            <person name="Van Deynze A."/>
            <person name="Simon P."/>
        </authorList>
    </citation>
    <scope>NUCLEOTIDE SEQUENCE</scope>
    <source>
        <tissue evidence="11">Leaf</tissue>
    </source>
</reference>
<dbReference type="PROSITE" id="PS50994">
    <property type="entry name" value="INTEGRASE"/>
    <property type="match status" value="1"/>
</dbReference>
<name>A0AAF0XQV8_DAUCS</name>
<proteinExistence type="predicted"/>
<dbReference type="PANTHER" id="PTHR42648:SF11">
    <property type="entry name" value="TRANSPOSON TY4-P GAG-POL POLYPROTEIN"/>
    <property type="match status" value="1"/>
</dbReference>
<evidence type="ECO:0000259" key="10">
    <source>
        <dbReference type="PROSITE" id="PS50994"/>
    </source>
</evidence>
<dbReference type="Gene3D" id="3.30.420.10">
    <property type="entry name" value="Ribonuclease H-like superfamily/Ribonuclease H"/>
    <property type="match status" value="1"/>
</dbReference>
<evidence type="ECO:0000256" key="1">
    <source>
        <dbReference type="ARBA" id="ARBA00022722"/>
    </source>
</evidence>
<dbReference type="GO" id="GO:0004519">
    <property type="term" value="F:endonuclease activity"/>
    <property type="evidence" value="ECO:0007669"/>
    <property type="project" value="UniProtKB-KW"/>
</dbReference>
<evidence type="ECO:0000256" key="3">
    <source>
        <dbReference type="ARBA" id="ARBA00022759"/>
    </source>
</evidence>
<dbReference type="InterPro" id="IPR001584">
    <property type="entry name" value="Integrase_cat-core"/>
</dbReference>
<evidence type="ECO:0000256" key="4">
    <source>
        <dbReference type="ARBA" id="ARBA00022801"/>
    </source>
</evidence>
<evidence type="ECO:0000256" key="2">
    <source>
        <dbReference type="ARBA" id="ARBA00022723"/>
    </source>
</evidence>
<dbReference type="GO" id="GO:0006310">
    <property type="term" value="P:DNA recombination"/>
    <property type="evidence" value="ECO:0007669"/>
    <property type="project" value="UniProtKB-KW"/>
</dbReference>
<evidence type="ECO:0000256" key="5">
    <source>
        <dbReference type="ARBA" id="ARBA00022842"/>
    </source>
</evidence>
<keyword evidence="5" id="KW-0460">Magnesium</keyword>
<dbReference type="Proteomes" id="UP000077755">
    <property type="component" value="Chromosome 8"/>
</dbReference>
<dbReference type="GO" id="GO:0003887">
    <property type="term" value="F:DNA-directed DNA polymerase activity"/>
    <property type="evidence" value="ECO:0007669"/>
    <property type="project" value="UniProtKB-KW"/>
</dbReference>
<dbReference type="GO" id="GO:0015074">
    <property type="term" value="P:DNA integration"/>
    <property type="evidence" value="ECO:0007669"/>
    <property type="project" value="UniProtKB-KW"/>
</dbReference>
<dbReference type="PANTHER" id="PTHR42648">
    <property type="entry name" value="TRANSPOSASE, PUTATIVE-RELATED"/>
    <property type="match status" value="1"/>
</dbReference>
<dbReference type="Pfam" id="PF00665">
    <property type="entry name" value="rve"/>
    <property type="match status" value="1"/>
</dbReference>
<keyword evidence="7" id="KW-0695">RNA-directed DNA polymerase</keyword>
<evidence type="ECO:0000256" key="7">
    <source>
        <dbReference type="ARBA" id="ARBA00022918"/>
    </source>
</evidence>
<reference evidence="11" key="2">
    <citation type="submission" date="2022-03" db="EMBL/GenBank/DDBJ databases">
        <title>Draft title - Genomic analysis of global carrot germplasm unveils the trajectory of domestication and the origin of high carotenoid orange carrot.</title>
        <authorList>
            <person name="Iorizzo M."/>
            <person name="Ellison S."/>
            <person name="Senalik D."/>
            <person name="Macko-Podgorni A."/>
            <person name="Grzebelus D."/>
            <person name="Bostan H."/>
            <person name="Rolling W."/>
            <person name="Curaba J."/>
            <person name="Simon P."/>
        </authorList>
    </citation>
    <scope>NUCLEOTIDE SEQUENCE</scope>
    <source>
        <tissue evidence="11">Leaf</tissue>
    </source>
</reference>
<dbReference type="GO" id="GO:0003964">
    <property type="term" value="F:RNA-directed DNA polymerase activity"/>
    <property type="evidence" value="ECO:0007669"/>
    <property type="project" value="UniProtKB-KW"/>
</dbReference>
<evidence type="ECO:0000313" key="11">
    <source>
        <dbReference type="EMBL" id="WOH11612.1"/>
    </source>
</evidence>
<keyword evidence="1" id="KW-0540">Nuclease</keyword>
<evidence type="ECO:0000256" key="9">
    <source>
        <dbReference type="ARBA" id="ARBA00023172"/>
    </source>
</evidence>
<keyword evidence="6" id="KW-0229">DNA integration</keyword>
<evidence type="ECO:0000256" key="8">
    <source>
        <dbReference type="ARBA" id="ARBA00022932"/>
    </source>
</evidence>
<keyword evidence="12" id="KW-1185">Reference proteome</keyword>
<gene>
    <name evidence="11" type="ORF">DCAR_0831102</name>
</gene>
<sequence>MPALQNVREDIICQGCQFGKSRCLPLQRSTNRRSTKFKLIHTDLMGPMKTTSYGGFRYVMIFVDDYSKYAWVNFLANKSETLAKFVEFQTDVEKEFKRDIKCLRSDNGGEFLSNEFIRLS</sequence>
<dbReference type="EMBL" id="CP093350">
    <property type="protein sequence ID" value="WOH11612.1"/>
    <property type="molecule type" value="Genomic_DNA"/>
</dbReference>
<dbReference type="GO" id="GO:0046872">
    <property type="term" value="F:metal ion binding"/>
    <property type="evidence" value="ECO:0007669"/>
    <property type="project" value="UniProtKB-KW"/>
</dbReference>
<evidence type="ECO:0000313" key="12">
    <source>
        <dbReference type="Proteomes" id="UP000077755"/>
    </source>
</evidence>
<keyword evidence="8" id="KW-0548">Nucleotidyltransferase</keyword>
<evidence type="ECO:0000256" key="6">
    <source>
        <dbReference type="ARBA" id="ARBA00022908"/>
    </source>
</evidence>
<feature type="domain" description="Integrase catalytic" evidence="10">
    <location>
        <begin position="32"/>
        <end position="120"/>
    </location>
</feature>
<dbReference type="AlphaFoldDB" id="A0AAF0XQV8"/>